<reference evidence="1 2" key="1">
    <citation type="submission" date="2016-10" db="EMBL/GenBank/DDBJ databases">
        <authorList>
            <person name="de Groot N.N."/>
        </authorList>
    </citation>
    <scope>NUCLEOTIDE SEQUENCE [LARGE SCALE GENOMIC DNA]</scope>
    <source>
        <strain evidence="1 2">DSM 5885</strain>
    </source>
</reference>
<dbReference type="EMBL" id="FNCY01000001">
    <property type="protein sequence ID" value="SDG72899.1"/>
    <property type="molecule type" value="Genomic_DNA"/>
</dbReference>
<evidence type="ECO:0000313" key="1">
    <source>
        <dbReference type="EMBL" id="SDG72899.1"/>
    </source>
</evidence>
<dbReference type="Pfam" id="PF10050">
    <property type="entry name" value="DUF2284"/>
    <property type="match status" value="1"/>
</dbReference>
<keyword evidence="2" id="KW-1185">Reference proteome</keyword>
<name>A0A1G7WLZ6_9RHOO</name>
<organism evidence="1 2">
    <name type="scientific">Propionivibrio dicarboxylicus</name>
    <dbReference type="NCBI Taxonomy" id="83767"/>
    <lineage>
        <taxon>Bacteria</taxon>
        <taxon>Pseudomonadati</taxon>
        <taxon>Pseudomonadota</taxon>
        <taxon>Betaproteobacteria</taxon>
        <taxon>Rhodocyclales</taxon>
        <taxon>Rhodocyclaceae</taxon>
        <taxon>Propionivibrio</taxon>
    </lineage>
</organism>
<sequence length="169" mass="18567">MRHYDVNRIQGYCRDCGMYGKFWSCPPFDSQPLAALPEWTHAVLIMWQTAVSTPDDMNALIAQFQAARRHLGEILIGCERPGTTAIIAGQCFGCSDCVRARGADCCAPARMRYSLESLGFDVSTLTEELLGHRLAWAADKTPDTLTLVGALLCANCDSARHLEQALSAR</sequence>
<proteinExistence type="predicted"/>
<protein>
    <submittedName>
        <fullName evidence="1">Predicted metal-binding protein</fullName>
    </submittedName>
</protein>
<dbReference type="AlphaFoldDB" id="A0A1G7WLZ6"/>
<accession>A0A1G7WLZ6</accession>
<dbReference type="Proteomes" id="UP000198607">
    <property type="component" value="Unassembled WGS sequence"/>
</dbReference>
<dbReference type="RefSeq" id="WP_176785721.1">
    <property type="nucleotide sequence ID" value="NZ_FNCY01000001.1"/>
</dbReference>
<dbReference type="InterPro" id="IPR019271">
    <property type="entry name" value="DUF2284_metal-binding"/>
</dbReference>
<gene>
    <name evidence="1" type="ORF">SAMN05660652_00563</name>
</gene>
<evidence type="ECO:0000313" key="2">
    <source>
        <dbReference type="Proteomes" id="UP000198607"/>
    </source>
</evidence>